<dbReference type="InterPro" id="IPR020841">
    <property type="entry name" value="PKS_Beta-ketoAc_synthase_dom"/>
</dbReference>
<evidence type="ECO:0000259" key="5">
    <source>
        <dbReference type="PROSITE" id="PS52004"/>
    </source>
</evidence>
<evidence type="ECO:0000313" key="6">
    <source>
        <dbReference type="EMBL" id="GJD42234.1"/>
    </source>
</evidence>
<evidence type="ECO:0000313" key="7">
    <source>
        <dbReference type="Proteomes" id="UP001055117"/>
    </source>
</evidence>
<dbReference type="SUPFAM" id="SSF53901">
    <property type="entry name" value="Thiolase-like"/>
    <property type="match status" value="2"/>
</dbReference>
<gene>
    <name evidence="6" type="primary">fabF_1</name>
    <name evidence="6" type="ORF">AFCDBAGC_0068</name>
</gene>
<dbReference type="PANTHER" id="PTHR11712">
    <property type="entry name" value="POLYKETIDE SYNTHASE-RELATED"/>
    <property type="match status" value="1"/>
</dbReference>
<dbReference type="Pfam" id="PF02801">
    <property type="entry name" value="Ketoacyl-synt_C"/>
    <property type="match status" value="1"/>
</dbReference>
<dbReference type="RefSeq" id="WP_238270058.1">
    <property type="nucleotide sequence ID" value="NZ_BPQG01000001.1"/>
</dbReference>
<evidence type="ECO:0000256" key="4">
    <source>
        <dbReference type="RuleBase" id="RU003694"/>
    </source>
</evidence>
<sequence length="432" mass="44344">MAAHSPAGHPHRDASGRPLVAVTGLGIVSSLGHGQDATWTALTQGRSGIHAIARFPTDGLRTRIAGTVDFLDTDPLVAPALSERFARVAAEEAVAQAGLGSAGDFPGALFIAVPPVEMEWPQRKALAEACGGDGPVTYAGLQQAAASRSFDAWHDLFIFGTVADRIAERFGTKGSPISLSTACSSGATAIQLGVEAIRRGEMQAALCIGTDGSVNPESLIRFSLLSALSTQNDPPETASKPFSKNRDGFVMGEGAAALVLEDAASAVARGAKILGYVLGCGEKGDGFHRTRSSPDGAPIIAAIRASLDDAGIGPEAIDTVNAHGTSTPENDRMEAMGLMAVFGEGAARIPVTSNKSMLGHTLTAAGAIEAVISLLTIRHGRIPPTINYTVPDPAIPLNIVTAARDVPVSRVLSNSFGFGGQNTCLVLGSEPA</sequence>
<dbReference type="Gene3D" id="3.40.47.10">
    <property type="match status" value="1"/>
</dbReference>
<reference evidence="6 7" key="1">
    <citation type="journal article" date="2021" name="Front. Microbiol.">
        <title>Comprehensive Comparative Genomics and Phenotyping of Methylobacterium Species.</title>
        <authorList>
            <person name="Alessa O."/>
            <person name="Ogura Y."/>
            <person name="Fujitani Y."/>
            <person name="Takami H."/>
            <person name="Hayashi T."/>
            <person name="Sahin N."/>
            <person name="Tani A."/>
        </authorList>
    </citation>
    <scope>NUCLEOTIDE SEQUENCE [LARGE SCALE GENOMIC DNA]</scope>
    <source>
        <strain evidence="6 7">DSM 23679</strain>
    </source>
</reference>
<dbReference type="PROSITE" id="PS00606">
    <property type="entry name" value="KS3_1"/>
    <property type="match status" value="1"/>
</dbReference>
<keyword evidence="7" id="KW-1185">Reference proteome</keyword>
<evidence type="ECO:0000256" key="3">
    <source>
        <dbReference type="ARBA" id="ARBA00022679"/>
    </source>
</evidence>
<dbReference type="NCBIfam" id="NF005076">
    <property type="entry name" value="PRK06501.1"/>
    <property type="match status" value="1"/>
</dbReference>
<evidence type="ECO:0000256" key="1">
    <source>
        <dbReference type="ARBA" id="ARBA00005194"/>
    </source>
</evidence>
<proteinExistence type="inferred from homology"/>
<dbReference type="CDD" id="cd00834">
    <property type="entry name" value="KAS_I_II"/>
    <property type="match status" value="1"/>
</dbReference>
<dbReference type="PROSITE" id="PS52004">
    <property type="entry name" value="KS3_2"/>
    <property type="match status" value="1"/>
</dbReference>
<dbReference type="InterPro" id="IPR016039">
    <property type="entry name" value="Thiolase-like"/>
</dbReference>
<accession>A0ABQ4QAX2</accession>
<dbReference type="Pfam" id="PF00109">
    <property type="entry name" value="ketoacyl-synt"/>
    <property type="match status" value="1"/>
</dbReference>
<keyword evidence="3 4" id="KW-0808">Transferase</keyword>
<dbReference type="PANTHER" id="PTHR11712:SF336">
    <property type="entry name" value="3-OXOACYL-[ACYL-CARRIER-PROTEIN] SYNTHASE, MITOCHONDRIAL"/>
    <property type="match status" value="1"/>
</dbReference>
<dbReference type="InterPro" id="IPR014031">
    <property type="entry name" value="Ketoacyl_synth_C"/>
</dbReference>
<dbReference type="InterPro" id="IPR014030">
    <property type="entry name" value="Ketoacyl_synth_N"/>
</dbReference>
<protein>
    <submittedName>
        <fullName evidence="6">3-oxoacyl-[acyl-carrier-protein] synthase 2</fullName>
    </submittedName>
</protein>
<name>A0ABQ4QAX2_9HYPH</name>
<evidence type="ECO:0000256" key="2">
    <source>
        <dbReference type="ARBA" id="ARBA00008467"/>
    </source>
</evidence>
<dbReference type="Proteomes" id="UP001055117">
    <property type="component" value="Unassembled WGS sequence"/>
</dbReference>
<dbReference type="SMART" id="SM00825">
    <property type="entry name" value="PKS_KS"/>
    <property type="match status" value="1"/>
</dbReference>
<comment type="pathway">
    <text evidence="1">Lipid metabolism; fatty acid biosynthesis.</text>
</comment>
<comment type="caution">
    <text evidence="6">The sequence shown here is derived from an EMBL/GenBank/DDBJ whole genome shotgun (WGS) entry which is preliminary data.</text>
</comment>
<feature type="domain" description="Ketosynthase family 3 (KS3)" evidence="5">
    <location>
        <begin position="17"/>
        <end position="429"/>
    </location>
</feature>
<dbReference type="InterPro" id="IPR018201">
    <property type="entry name" value="Ketoacyl_synth_AS"/>
</dbReference>
<comment type="similarity">
    <text evidence="2 4">Belongs to the thiolase-like superfamily. Beta-ketoacyl-ACP synthases family.</text>
</comment>
<dbReference type="EMBL" id="BPQG01000001">
    <property type="protein sequence ID" value="GJD42234.1"/>
    <property type="molecule type" value="Genomic_DNA"/>
</dbReference>
<organism evidence="6 7">
    <name type="scientific">Methylobacterium cerastii</name>
    <dbReference type="NCBI Taxonomy" id="932741"/>
    <lineage>
        <taxon>Bacteria</taxon>
        <taxon>Pseudomonadati</taxon>
        <taxon>Pseudomonadota</taxon>
        <taxon>Alphaproteobacteria</taxon>
        <taxon>Hyphomicrobiales</taxon>
        <taxon>Methylobacteriaceae</taxon>
        <taxon>Methylobacterium</taxon>
    </lineage>
</organism>
<dbReference type="InterPro" id="IPR000794">
    <property type="entry name" value="Beta-ketoacyl_synthase"/>
</dbReference>